<evidence type="ECO:0000256" key="1">
    <source>
        <dbReference type="SAM" id="Phobius"/>
    </source>
</evidence>
<gene>
    <name evidence="2" type="ORF">C7Y72_00150</name>
</gene>
<keyword evidence="3" id="KW-1185">Reference proteome</keyword>
<organism evidence="2 3">
    <name type="scientific">Paraconexibacter algicola</name>
    <dbReference type="NCBI Taxonomy" id="2133960"/>
    <lineage>
        <taxon>Bacteria</taxon>
        <taxon>Bacillati</taxon>
        <taxon>Actinomycetota</taxon>
        <taxon>Thermoleophilia</taxon>
        <taxon>Solirubrobacterales</taxon>
        <taxon>Paraconexibacteraceae</taxon>
        <taxon>Paraconexibacter</taxon>
    </lineage>
</organism>
<dbReference type="PANTHER" id="PTHR30188:SF4">
    <property type="entry name" value="PROTEIN TRIGALACTOSYLDIACYLGLYCEROL 1, CHLOROPLASTIC"/>
    <property type="match status" value="1"/>
</dbReference>
<name>A0A2T4UFZ6_9ACTN</name>
<dbReference type="OrthoDB" id="5243306at2"/>
<dbReference type="AlphaFoldDB" id="A0A2T4UFZ6"/>
<keyword evidence="1" id="KW-0812">Transmembrane</keyword>
<accession>A0A2T4UFZ6</accession>
<dbReference type="PANTHER" id="PTHR30188">
    <property type="entry name" value="ABC TRANSPORTER PERMEASE PROTEIN-RELATED"/>
    <property type="match status" value="1"/>
</dbReference>
<feature type="transmembrane region" description="Helical" evidence="1">
    <location>
        <begin position="213"/>
        <end position="234"/>
    </location>
</feature>
<dbReference type="Proteomes" id="UP000240739">
    <property type="component" value="Unassembled WGS sequence"/>
</dbReference>
<dbReference type="GO" id="GO:0005548">
    <property type="term" value="F:phospholipid transporter activity"/>
    <property type="evidence" value="ECO:0007669"/>
    <property type="project" value="TreeGrafter"/>
</dbReference>
<sequence length="284" mass="30363">MSAEAGRRDGNPYARGFGASVLGTGPGTSLKAAGEIGALTVRVLREAVRPPFPWFREAVEQISFGVRRCAIPLVLSHSVYLIGFGIILFGAILANLGISDRIGGTVFLIWSREIATWITAMIFAGVVGSAVTADLGARKIREELDAMSVLGVDQIRTLVVPRVVAMSIAMPVLAFLSLLGVNLVNFVVSPGYFGFSTGVFFDSLSNIIQPTDLFLTMFLKNAIIGVFVAVVSCYKGLASEPGAEGVGRAVNQTVVITFFAIWLFDVVFNLAYFTLFPDVSVLRG</sequence>
<feature type="transmembrane region" description="Helical" evidence="1">
    <location>
        <begin position="70"/>
        <end position="94"/>
    </location>
</feature>
<dbReference type="Pfam" id="PF02405">
    <property type="entry name" value="MlaE"/>
    <property type="match status" value="1"/>
</dbReference>
<evidence type="ECO:0000313" key="3">
    <source>
        <dbReference type="Proteomes" id="UP000240739"/>
    </source>
</evidence>
<comment type="caution">
    <text evidence="2">The sequence shown here is derived from an EMBL/GenBank/DDBJ whole genome shotgun (WGS) entry which is preliminary data.</text>
</comment>
<feature type="transmembrane region" description="Helical" evidence="1">
    <location>
        <begin position="172"/>
        <end position="193"/>
    </location>
</feature>
<reference evidence="2 3" key="1">
    <citation type="submission" date="2018-03" db="EMBL/GenBank/DDBJ databases">
        <title>Aquarubrobacter algicola gen. nov., sp. nov., a novel actinobacterium isolated from shallow eutrophic lake during the end of cyanobacterial harmful algal blooms.</title>
        <authorList>
            <person name="Chun S.J."/>
        </authorList>
    </citation>
    <scope>NUCLEOTIDE SEQUENCE [LARGE SCALE GENOMIC DNA]</scope>
    <source>
        <strain evidence="2 3">Seoho-28</strain>
    </source>
</reference>
<dbReference type="InterPro" id="IPR030802">
    <property type="entry name" value="Permease_MalE"/>
</dbReference>
<dbReference type="EMBL" id="PYYB01000001">
    <property type="protein sequence ID" value="PTL58172.1"/>
    <property type="molecule type" value="Genomic_DNA"/>
</dbReference>
<dbReference type="GO" id="GO:0043190">
    <property type="term" value="C:ATP-binding cassette (ABC) transporter complex"/>
    <property type="evidence" value="ECO:0007669"/>
    <property type="project" value="InterPro"/>
</dbReference>
<feature type="transmembrane region" description="Helical" evidence="1">
    <location>
        <begin position="254"/>
        <end position="275"/>
    </location>
</feature>
<proteinExistence type="predicted"/>
<evidence type="ECO:0000313" key="2">
    <source>
        <dbReference type="EMBL" id="PTL58172.1"/>
    </source>
</evidence>
<keyword evidence="1" id="KW-0472">Membrane</keyword>
<feature type="transmembrane region" description="Helical" evidence="1">
    <location>
        <begin position="114"/>
        <end position="137"/>
    </location>
</feature>
<dbReference type="RefSeq" id="WP_107566610.1">
    <property type="nucleotide sequence ID" value="NZ_PYYB01000001.1"/>
</dbReference>
<protein>
    <submittedName>
        <fullName evidence="2">ABC transporter substrate-binding protein</fullName>
    </submittedName>
</protein>
<keyword evidence="1" id="KW-1133">Transmembrane helix</keyword>